<evidence type="ECO:0000313" key="10">
    <source>
        <dbReference type="Proteomes" id="UP000181976"/>
    </source>
</evidence>
<dbReference type="GO" id="GO:0008409">
    <property type="term" value="F:5'-3' exonuclease activity"/>
    <property type="evidence" value="ECO:0007669"/>
    <property type="project" value="InterPro"/>
</dbReference>
<comment type="similarity">
    <text evidence="1">Belongs to the RecJ family.</text>
</comment>
<accession>A0A1I1UP27</accession>
<dbReference type="OrthoDB" id="9809852at2"/>
<dbReference type="RefSeq" id="WP_010526946.1">
    <property type="nucleotide sequence ID" value="NZ_AFSL01000024.1"/>
</dbReference>
<dbReference type="Gene3D" id="3.10.310.30">
    <property type="match status" value="1"/>
</dbReference>
<evidence type="ECO:0000256" key="5">
    <source>
        <dbReference type="ARBA" id="ARBA00022839"/>
    </source>
</evidence>
<organism evidence="9 10">
    <name type="scientific">Thermophagus xiamenensis</name>
    <dbReference type="NCBI Taxonomy" id="385682"/>
    <lineage>
        <taxon>Bacteria</taxon>
        <taxon>Pseudomonadati</taxon>
        <taxon>Bacteroidota</taxon>
        <taxon>Bacteroidia</taxon>
        <taxon>Marinilabiliales</taxon>
        <taxon>Marinilabiliaceae</taxon>
        <taxon>Thermophagus</taxon>
    </lineage>
</organism>
<evidence type="ECO:0000259" key="8">
    <source>
        <dbReference type="Pfam" id="PF17768"/>
    </source>
</evidence>
<keyword evidence="4" id="KW-0378">Hydrolase</keyword>
<protein>
    <recommendedName>
        <fullName evidence="2">Single-stranded-DNA-specific exonuclease RecJ</fullName>
    </recommendedName>
</protein>
<evidence type="ECO:0000256" key="3">
    <source>
        <dbReference type="ARBA" id="ARBA00022722"/>
    </source>
</evidence>
<dbReference type="GO" id="GO:0003676">
    <property type="term" value="F:nucleic acid binding"/>
    <property type="evidence" value="ECO:0007669"/>
    <property type="project" value="InterPro"/>
</dbReference>
<dbReference type="InterPro" id="IPR051673">
    <property type="entry name" value="SSDNA_exonuclease_RecJ"/>
</dbReference>
<dbReference type="InterPro" id="IPR001667">
    <property type="entry name" value="DDH_dom"/>
</dbReference>
<dbReference type="FunCoup" id="A0A1I1UP27">
    <property type="interactions" value="319"/>
</dbReference>
<dbReference type="AlphaFoldDB" id="A0A1I1UP27"/>
<sequence length="573" mass="64120">MEKRWSIKEEPHFDVEAELSAFEDIGPIIGRLLALRGITSREEAHAFFYPTLAQLHDPFLMKDMAVAVDRLSKAISSNESILIYGDYDVDGTTSVALVYSFLKEFHPHIDYYIPDRCDEGYGISQKSIDLAEEKNISLVIALDCGIKAVDKIAYAREKGIDFIICDHHTPGAELPEAVACLDPKREDCNYPDKNLSGCGVGFKFMQAFAMRKGVAFDRLLRYIDLVVVSIASDVVPVTGENRTLAVAGLKKLNQDPCLGLKSIIQVAGIDGKELELNDIVFKIGPRLNAAGRIESGNNAVKLLICNDEKEAYHIGCSINRCNETRKDLDRNITREAIRLVATDKNLSHRKTTVLYQPCWHQGVIGIVASRLSSLFCRPSVILTRTNKLIVGSARSVDGYNVYQAIEACQDLLENFGGHDYAAGLTLKPENVEVFAQRFEEVVAHTIEPAQLVPQIDVDVEIRLKDITQVFFDNLKRCHPFGPGNPKPVFVTRNVYDFGTSKVVGRHREHLMLELIESDSPKIIRGIAFGKGHLLNRIKSSQPFDICYTIEECMNNHPLSLQLMVLDIKWKSEQ</sequence>
<keyword evidence="5 9" id="KW-0269">Exonuclease</keyword>
<dbReference type="InterPro" id="IPR004610">
    <property type="entry name" value="RecJ"/>
</dbReference>
<dbReference type="InterPro" id="IPR038763">
    <property type="entry name" value="DHH_sf"/>
</dbReference>
<evidence type="ECO:0000256" key="2">
    <source>
        <dbReference type="ARBA" id="ARBA00019841"/>
    </source>
</evidence>
<gene>
    <name evidence="9" type="ORF">SAMN05444380_101148</name>
</gene>
<dbReference type="SUPFAM" id="SSF64182">
    <property type="entry name" value="DHH phosphoesterases"/>
    <property type="match status" value="1"/>
</dbReference>
<dbReference type="Pfam" id="PF01368">
    <property type="entry name" value="DHH"/>
    <property type="match status" value="1"/>
</dbReference>
<evidence type="ECO:0000259" key="7">
    <source>
        <dbReference type="Pfam" id="PF02272"/>
    </source>
</evidence>
<feature type="domain" description="DHHA1" evidence="7">
    <location>
        <begin position="352"/>
        <end position="443"/>
    </location>
</feature>
<dbReference type="eggNOG" id="COG0608">
    <property type="taxonomic scope" value="Bacteria"/>
</dbReference>
<dbReference type="Proteomes" id="UP000181976">
    <property type="component" value="Unassembled WGS sequence"/>
</dbReference>
<dbReference type="GO" id="GO:0006281">
    <property type="term" value="P:DNA repair"/>
    <property type="evidence" value="ECO:0007669"/>
    <property type="project" value="InterPro"/>
</dbReference>
<dbReference type="Pfam" id="PF02272">
    <property type="entry name" value="DHHA1"/>
    <property type="match status" value="1"/>
</dbReference>
<dbReference type="PANTHER" id="PTHR30255">
    <property type="entry name" value="SINGLE-STRANDED-DNA-SPECIFIC EXONUCLEASE RECJ"/>
    <property type="match status" value="1"/>
</dbReference>
<dbReference type="Gene3D" id="3.90.1640.30">
    <property type="match status" value="1"/>
</dbReference>
<dbReference type="EMBL" id="FONA01000001">
    <property type="protein sequence ID" value="SFD72517.1"/>
    <property type="molecule type" value="Genomic_DNA"/>
</dbReference>
<dbReference type="Pfam" id="PF17768">
    <property type="entry name" value="RecJ_OB"/>
    <property type="match status" value="1"/>
</dbReference>
<reference evidence="9 10" key="1">
    <citation type="submission" date="2016-10" db="EMBL/GenBank/DDBJ databases">
        <authorList>
            <person name="de Groot N.N."/>
        </authorList>
    </citation>
    <scope>NUCLEOTIDE SEQUENCE [LARGE SCALE GENOMIC DNA]</scope>
    <source>
        <strain evidence="9 10">DSM 19012</strain>
    </source>
</reference>
<evidence type="ECO:0000256" key="4">
    <source>
        <dbReference type="ARBA" id="ARBA00022801"/>
    </source>
</evidence>
<keyword evidence="3" id="KW-0540">Nuclease</keyword>
<dbReference type="GO" id="GO:0006310">
    <property type="term" value="P:DNA recombination"/>
    <property type="evidence" value="ECO:0007669"/>
    <property type="project" value="InterPro"/>
</dbReference>
<feature type="domain" description="DDH" evidence="6">
    <location>
        <begin position="80"/>
        <end position="212"/>
    </location>
</feature>
<dbReference type="STRING" id="385682.SAMN05444380_101148"/>
<dbReference type="InterPro" id="IPR003156">
    <property type="entry name" value="DHHA1_dom"/>
</dbReference>
<name>A0A1I1UP27_9BACT</name>
<evidence type="ECO:0000256" key="1">
    <source>
        <dbReference type="ARBA" id="ARBA00005915"/>
    </source>
</evidence>
<proteinExistence type="inferred from homology"/>
<evidence type="ECO:0000259" key="6">
    <source>
        <dbReference type="Pfam" id="PF01368"/>
    </source>
</evidence>
<evidence type="ECO:0000313" key="9">
    <source>
        <dbReference type="EMBL" id="SFD72517.1"/>
    </source>
</evidence>
<dbReference type="NCBIfam" id="TIGR00644">
    <property type="entry name" value="recJ"/>
    <property type="match status" value="1"/>
</dbReference>
<keyword evidence="10" id="KW-1185">Reference proteome</keyword>
<feature type="domain" description="RecJ OB" evidence="8">
    <location>
        <begin position="457"/>
        <end position="566"/>
    </location>
</feature>
<dbReference type="InParanoid" id="A0A1I1UP27"/>
<dbReference type="PANTHER" id="PTHR30255:SF2">
    <property type="entry name" value="SINGLE-STRANDED-DNA-SPECIFIC EXONUCLEASE RECJ"/>
    <property type="match status" value="1"/>
</dbReference>
<dbReference type="InterPro" id="IPR041122">
    <property type="entry name" value="RecJ_OB"/>
</dbReference>